<evidence type="ECO:0000259" key="7">
    <source>
        <dbReference type="Pfam" id="PF16198"/>
    </source>
</evidence>
<dbReference type="EC" id="5.4.99.25" evidence="5"/>
<dbReference type="Pfam" id="PF01509">
    <property type="entry name" value="TruB_N"/>
    <property type="match status" value="1"/>
</dbReference>
<dbReference type="Pfam" id="PF16198">
    <property type="entry name" value="TruB_C_2"/>
    <property type="match status" value="1"/>
</dbReference>
<dbReference type="SUPFAM" id="SSF55120">
    <property type="entry name" value="Pseudouridine synthase"/>
    <property type="match status" value="1"/>
</dbReference>
<evidence type="ECO:0000256" key="4">
    <source>
        <dbReference type="ARBA" id="ARBA00023235"/>
    </source>
</evidence>
<dbReference type="Proteomes" id="UP000034207">
    <property type="component" value="Unassembled WGS sequence"/>
</dbReference>
<dbReference type="InterPro" id="IPR020103">
    <property type="entry name" value="PsdUridine_synth_cat_dom_sf"/>
</dbReference>
<evidence type="ECO:0000256" key="2">
    <source>
        <dbReference type="ARBA" id="ARBA00005642"/>
    </source>
</evidence>
<dbReference type="GO" id="GO:0160148">
    <property type="term" value="F:tRNA pseudouridine(55) synthase activity"/>
    <property type="evidence" value="ECO:0007669"/>
    <property type="project" value="UniProtKB-EC"/>
</dbReference>
<comment type="similarity">
    <text evidence="2 5">Belongs to the pseudouridine synthase TruB family. Type 1 subfamily.</text>
</comment>
<comment type="caution">
    <text evidence="8">The sequence shown here is derived from an EMBL/GenBank/DDBJ whole genome shotgun (WGS) entry which is preliminary data.</text>
</comment>
<dbReference type="InterPro" id="IPR032819">
    <property type="entry name" value="TruB_C"/>
</dbReference>
<protein>
    <recommendedName>
        <fullName evidence="5">tRNA pseudouridine synthase B</fullName>
        <ecNumber evidence="5">5.4.99.25</ecNumber>
    </recommendedName>
    <alternativeName>
        <fullName evidence="5">tRNA pseudouridine(55) synthase</fullName>
        <shortName evidence="5">Psi55 synthase</shortName>
    </alternativeName>
    <alternativeName>
        <fullName evidence="5">tRNA pseudouridylate synthase</fullName>
    </alternativeName>
    <alternativeName>
        <fullName evidence="5">tRNA-uridine isomerase</fullName>
    </alternativeName>
</protein>
<dbReference type="PANTHER" id="PTHR13767:SF2">
    <property type="entry name" value="PSEUDOURIDYLATE SYNTHASE TRUB1"/>
    <property type="match status" value="1"/>
</dbReference>
<evidence type="ECO:0000313" key="8">
    <source>
        <dbReference type="EMBL" id="KKQ93027.1"/>
    </source>
</evidence>
<organism evidence="8 9">
    <name type="scientific">candidate division CPR2 bacterium GW2011_GWC2_39_10</name>
    <dbReference type="NCBI Taxonomy" id="1618345"/>
    <lineage>
        <taxon>Bacteria</taxon>
        <taxon>Bacteria division CPR2</taxon>
    </lineage>
</organism>
<keyword evidence="3 5" id="KW-0819">tRNA processing</keyword>
<dbReference type="EMBL" id="LBVV01000029">
    <property type="protein sequence ID" value="KKQ93027.1"/>
    <property type="molecule type" value="Genomic_DNA"/>
</dbReference>
<gene>
    <name evidence="5" type="primary">truB</name>
    <name evidence="8" type="ORF">UT18_C0029G0004</name>
</gene>
<evidence type="ECO:0000313" key="9">
    <source>
        <dbReference type="Proteomes" id="UP000034207"/>
    </source>
</evidence>
<evidence type="ECO:0000256" key="5">
    <source>
        <dbReference type="HAMAP-Rule" id="MF_01080"/>
    </source>
</evidence>
<dbReference type="GO" id="GO:0003723">
    <property type="term" value="F:RNA binding"/>
    <property type="evidence" value="ECO:0007669"/>
    <property type="project" value="InterPro"/>
</dbReference>
<feature type="active site" description="Nucleophile" evidence="5">
    <location>
        <position position="45"/>
    </location>
</feature>
<comment type="catalytic activity">
    <reaction evidence="1 5">
        <text>uridine(55) in tRNA = pseudouridine(55) in tRNA</text>
        <dbReference type="Rhea" id="RHEA:42532"/>
        <dbReference type="Rhea" id="RHEA-COMP:10101"/>
        <dbReference type="Rhea" id="RHEA-COMP:10102"/>
        <dbReference type="ChEBI" id="CHEBI:65314"/>
        <dbReference type="ChEBI" id="CHEBI:65315"/>
        <dbReference type="EC" id="5.4.99.25"/>
    </reaction>
</comment>
<dbReference type="NCBIfam" id="TIGR00431">
    <property type="entry name" value="TruB"/>
    <property type="match status" value="1"/>
</dbReference>
<feature type="domain" description="Pseudouridine synthase II N-terminal" evidence="6">
    <location>
        <begin position="30"/>
        <end position="178"/>
    </location>
</feature>
<evidence type="ECO:0000259" key="6">
    <source>
        <dbReference type="Pfam" id="PF01509"/>
    </source>
</evidence>
<dbReference type="PATRIC" id="fig|1618345.3.peg.1159"/>
<dbReference type="InterPro" id="IPR002501">
    <property type="entry name" value="PsdUridine_synth_N"/>
</dbReference>
<dbReference type="GO" id="GO:0031119">
    <property type="term" value="P:tRNA pseudouridine synthesis"/>
    <property type="evidence" value="ECO:0007669"/>
    <property type="project" value="UniProtKB-UniRule"/>
</dbReference>
<dbReference type="InterPro" id="IPR014780">
    <property type="entry name" value="tRNA_psdUridine_synth_TruB"/>
</dbReference>
<dbReference type="CDD" id="cd02573">
    <property type="entry name" value="PseudoU_synth_EcTruB"/>
    <property type="match status" value="1"/>
</dbReference>
<dbReference type="Gene3D" id="3.30.2350.10">
    <property type="entry name" value="Pseudouridine synthase"/>
    <property type="match status" value="1"/>
</dbReference>
<comment type="function">
    <text evidence="5">Responsible for synthesis of pseudouridine from uracil-55 in the psi GC loop of transfer RNAs.</text>
</comment>
<dbReference type="STRING" id="1618345.UT18_C0029G0004"/>
<dbReference type="AlphaFoldDB" id="A0A0G0LPN1"/>
<evidence type="ECO:0000256" key="1">
    <source>
        <dbReference type="ARBA" id="ARBA00000385"/>
    </source>
</evidence>
<dbReference type="HAMAP" id="MF_01080">
    <property type="entry name" value="TruB_bact"/>
    <property type="match status" value="1"/>
</dbReference>
<feature type="domain" description="tRNA pseudouridylate synthase B C-terminal" evidence="7">
    <location>
        <begin position="179"/>
        <end position="213"/>
    </location>
</feature>
<dbReference type="PANTHER" id="PTHR13767">
    <property type="entry name" value="TRNA-PSEUDOURIDINE SYNTHASE"/>
    <property type="match status" value="1"/>
</dbReference>
<proteinExistence type="inferred from homology"/>
<dbReference type="GO" id="GO:1990481">
    <property type="term" value="P:mRNA pseudouridine synthesis"/>
    <property type="evidence" value="ECO:0007669"/>
    <property type="project" value="TreeGrafter"/>
</dbReference>
<keyword evidence="4 5" id="KW-0413">Isomerase</keyword>
<name>A0A0G0LPN1_UNCC2</name>
<reference evidence="8 9" key="1">
    <citation type="journal article" date="2015" name="Nature">
        <title>rRNA introns, odd ribosomes, and small enigmatic genomes across a large radiation of phyla.</title>
        <authorList>
            <person name="Brown C.T."/>
            <person name="Hug L.A."/>
            <person name="Thomas B.C."/>
            <person name="Sharon I."/>
            <person name="Castelle C.J."/>
            <person name="Singh A."/>
            <person name="Wilkins M.J."/>
            <person name="Williams K.H."/>
            <person name="Banfield J.F."/>
        </authorList>
    </citation>
    <scope>NUCLEOTIDE SEQUENCE [LARGE SCALE GENOMIC DNA]</scope>
</reference>
<evidence type="ECO:0000256" key="3">
    <source>
        <dbReference type="ARBA" id="ARBA00022694"/>
    </source>
</evidence>
<sequence>MSMDQAFKEGIYLIDKPAGRSSFSVVAEVRRKSGIKKVGHAGTLDPFATGLLIVLVGKDYTKKAGEFLKMDKSYEAEIDLSAFSSTGDPEGSLEQIECTAPNKDNVIHTLSKFVGQSMQKPHQFSAVKICGQPAYKLARAGKEVNLKEKQIKIYRIQLIEYNFPILKIETDVSSGTYIRVLAEDIGKALGCGGYLKSLRRTKIDKYLIDEAIKLD</sequence>
<accession>A0A0G0LPN1</accession>